<dbReference type="PANTHER" id="PTHR12271">
    <property type="entry name" value="POLY A POLYMERASE CID PAP -RELATED"/>
    <property type="match status" value="1"/>
</dbReference>
<dbReference type="InterPro" id="IPR002058">
    <property type="entry name" value="PAP_assoc"/>
</dbReference>
<sequence>MIMPSRANRKRKARDVRHLNEPQFVAPAGMCPLTAYVNFNHEMHRQTTADYNKKDELRCWVEDCLHQAGYDEYSCYMVGSTSNGFGTKNSDVDICLVIDHNTEMVNKTESMRALKACRKAMRQVGRFQDFSELIPAKVPILRLNLRGVQIDINCNNLTGLRNTWLLNAYSASGNQINDPRVKPLAMFIKKICKKLTINNASEGTLTSYSINLMLINYLQTRSPPILPVLQVLDEEINISEGLENLPRRIRQVPEKWEIKNTATVGQLAFGFFDYYNQFDFNQVISTRLGQPVKASDGRLMFPDNQLFTDKKIRIEEPFDGTNTARAVYKPESFPKIKFAIQTAQQCEKKKSVAEDQGSCPATKARCEESNGHAGEVARDHKESVSDEGVGTFTGDTLTVESDEEDNEFEIVEDASTSSVLDEKKHKMQKILEILKQKAEDTSSDEFSSDEEKKKESSKTADSSESDDCVITSVIDWPVDHGRYEEKLKTAEEIECIVLDSDEDIEKPSTSGIQFKSSSKLSLPPPKSS</sequence>
<dbReference type="GO" id="GO:1990817">
    <property type="term" value="F:poly(A) RNA polymerase activity"/>
    <property type="evidence" value="ECO:0007669"/>
    <property type="project" value="UniProtKB-EC"/>
</dbReference>
<dbReference type="Pfam" id="PF03828">
    <property type="entry name" value="PAP_assoc"/>
    <property type="match status" value="1"/>
</dbReference>
<dbReference type="GO" id="GO:0046872">
    <property type="term" value="F:metal ion binding"/>
    <property type="evidence" value="ECO:0007669"/>
    <property type="project" value="UniProtKB-KW"/>
</dbReference>
<dbReference type="SUPFAM" id="SSF81631">
    <property type="entry name" value="PAP/OAS1 substrate-binding domain"/>
    <property type="match status" value="1"/>
</dbReference>
<proteinExistence type="inferred from homology"/>
<evidence type="ECO:0000313" key="13">
    <source>
        <dbReference type="EMBL" id="CBY41415.1"/>
    </source>
</evidence>
<keyword evidence="8" id="KW-0460">Magnesium</keyword>
<evidence type="ECO:0000256" key="2">
    <source>
        <dbReference type="ARBA" id="ARBA00001946"/>
    </source>
</evidence>
<keyword evidence="7" id="KW-0479">Metal-binding</keyword>
<dbReference type="EC" id="2.7.7.19" evidence="4"/>
<feature type="region of interest" description="Disordered" evidence="10">
    <location>
        <begin position="351"/>
        <end position="395"/>
    </location>
</feature>
<feature type="domain" description="PAP-associated" evidence="11">
    <location>
        <begin position="264"/>
        <end position="322"/>
    </location>
</feature>
<evidence type="ECO:0000259" key="12">
    <source>
        <dbReference type="Pfam" id="PF22600"/>
    </source>
</evidence>
<dbReference type="InterPro" id="IPR043519">
    <property type="entry name" value="NT_sf"/>
</dbReference>
<evidence type="ECO:0000256" key="10">
    <source>
        <dbReference type="SAM" id="MobiDB-lite"/>
    </source>
</evidence>
<reference evidence="13" key="1">
    <citation type="journal article" date="2010" name="Science">
        <title>Plasticity of animal genome architecture unmasked by rapid evolution of a pelagic tunicate.</title>
        <authorList>
            <person name="Denoeud F."/>
            <person name="Henriet S."/>
            <person name="Mungpakdee S."/>
            <person name="Aury J.M."/>
            <person name="Da Silva C."/>
            <person name="Brinkmann H."/>
            <person name="Mikhaleva J."/>
            <person name="Olsen L.C."/>
            <person name="Jubin C."/>
            <person name="Canestro C."/>
            <person name="Bouquet J.M."/>
            <person name="Danks G."/>
            <person name="Poulain J."/>
            <person name="Campsteijn C."/>
            <person name="Adamski M."/>
            <person name="Cross I."/>
            <person name="Yadetie F."/>
            <person name="Muffato M."/>
            <person name="Louis A."/>
            <person name="Butcher S."/>
            <person name="Tsagkogeorga G."/>
            <person name="Konrad A."/>
            <person name="Singh S."/>
            <person name="Jensen M.F."/>
            <person name="Cong E.H."/>
            <person name="Eikeseth-Otteraa H."/>
            <person name="Noel B."/>
            <person name="Anthouard V."/>
            <person name="Porcel B.M."/>
            <person name="Kachouri-Lafond R."/>
            <person name="Nishino A."/>
            <person name="Ugolini M."/>
            <person name="Chourrout P."/>
            <person name="Nishida H."/>
            <person name="Aasland R."/>
            <person name="Huzurbazar S."/>
            <person name="Westhof E."/>
            <person name="Delsuc F."/>
            <person name="Lehrach H."/>
            <person name="Reinhardt R."/>
            <person name="Weissenbach J."/>
            <person name="Roy S.W."/>
            <person name="Artiguenave F."/>
            <person name="Postlethwait J.H."/>
            <person name="Manak J.R."/>
            <person name="Thompson E.M."/>
            <person name="Jaillon O."/>
            <person name="Du Pasquier L."/>
            <person name="Boudinot P."/>
            <person name="Liberles D.A."/>
            <person name="Volff J.N."/>
            <person name="Philippe H."/>
            <person name="Lenhard B."/>
            <person name="Roest Crollius H."/>
            <person name="Wincker P."/>
            <person name="Chourrout D."/>
        </authorList>
    </citation>
    <scope>NUCLEOTIDE SEQUENCE [LARGE SCALE GENOMIC DNA]</scope>
</reference>
<dbReference type="GO" id="GO:0031123">
    <property type="term" value="P:RNA 3'-end processing"/>
    <property type="evidence" value="ECO:0007669"/>
    <property type="project" value="TreeGrafter"/>
</dbReference>
<comment type="similarity">
    <text evidence="9">Belongs to the DNA polymerase type-B-like family. GLD2 subfamily.</text>
</comment>
<evidence type="ECO:0000256" key="9">
    <source>
        <dbReference type="ARBA" id="ARBA00038491"/>
    </source>
</evidence>
<comment type="cofactor">
    <cofactor evidence="2">
        <name>Mg(2+)</name>
        <dbReference type="ChEBI" id="CHEBI:18420"/>
    </cofactor>
</comment>
<comment type="subcellular location">
    <subcellularLocation>
        <location evidence="3">Cytoplasm</location>
    </subcellularLocation>
</comment>
<dbReference type="PANTHER" id="PTHR12271:SF40">
    <property type="entry name" value="POLY(A) RNA POLYMERASE GLD2"/>
    <property type="match status" value="1"/>
</dbReference>
<accession>E4Z137</accession>
<keyword evidence="6" id="KW-0808">Transferase</keyword>
<dbReference type="CDD" id="cd05402">
    <property type="entry name" value="NT_PAP_TUTase"/>
    <property type="match status" value="1"/>
</dbReference>
<dbReference type="Proteomes" id="UP000011014">
    <property type="component" value="Unassembled WGS sequence"/>
</dbReference>
<feature type="region of interest" description="Disordered" evidence="10">
    <location>
        <begin position="434"/>
        <end position="470"/>
    </location>
</feature>
<name>E4Z137_OIKDI</name>
<feature type="domain" description="Poly(A) RNA polymerase mitochondrial-like central palm" evidence="12">
    <location>
        <begin position="41"/>
        <end position="170"/>
    </location>
</feature>
<evidence type="ECO:0000256" key="7">
    <source>
        <dbReference type="ARBA" id="ARBA00022723"/>
    </source>
</evidence>
<organism evidence="13">
    <name type="scientific">Oikopleura dioica</name>
    <name type="common">Tunicate</name>
    <dbReference type="NCBI Taxonomy" id="34765"/>
    <lineage>
        <taxon>Eukaryota</taxon>
        <taxon>Metazoa</taxon>
        <taxon>Chordata</taxon>
        <taxon>Tunicata</taxon>
        <taxon>Appendicularia</taxon>
        <taxon>Copelata</taxon>
        <taxon>Oikopleuridae</taxon>
        <taxon>Oikopleura</taxon>
    </lineage>
</organism>
<dbReference type="AlphaFoldDB" id="E4Z137"/>
<dbReference type="Gene3D" id="3.30.460.10">
    <property type="entry name" value="Beta Polymerase, domain 2"/>
    <property type="match status" value="1"/>
</dbReference>
<dbReference type="EMBL" id="FN656429">
    <property type="protein sequence ID" value="CBY41415.1"/>
    <property type="molecule type" value="Genomic_DNA"/>
</dbReference>
<evidence type="ECO:0000256" key="6">
    <source>
        <dbReference type="ARBA" id="ARBA00022679"/>
    </source>
</evidence>
<feature type="compositionally biased region" description="Basic and acidic residues" evidence="10">
    <location>
        <begin position="449"/>
        <end position="458"/>
    </location>
</feature>
<evidence type="ECO:0000256" key="1">
    <source>
        <dbReference type="ARBA" id="ARBA00001936"/>
    </source>
</evidence>
<dbReference type="Gene3D" id="1.10.1410.10">
    <property type="match status" value="1"/>
</dbReference>
<evidence type="ECO:0000256" key="4">
    <source>
        <dbReference type="ARBA" id="ARBA00012388"/>
    </source>
</evidence>
<gene>
    <name evidence="13" type="ORF">GSOID_T00023486001</name>
</gene>
<evidence type="ECO:0000259" key="11">
    <source>
        <dbReference type="Pfam" id="PF03828"/>
    </source>
</evidence>
<dbReference type="GO" id="GO:0005737">
    <property type="term" value="C:cytoplasm"/>
    <property type="evidence" value="ECO:0007669"/>
    <property type="project" value="UniProtKB-SubCell"/>
</dbReference>
<evidence type="ECO:0000256" key="5">
    <source>
        <dbReference type="ARBA" id="ARBA00022490"/>
    </source>
</evidence>
<comment type="cofactor">
    <cofactor evidence="1">
        <name>Mn(2+)</name>
        <dbReference type="ChEBI" id="CHEBI:29035"/>
    </cofactor>
</comment>
<evidence type="ECO:0000256" key="3">
    <source>
        <dbReference type="ARBA" id="ARBA00004496"/>
    </source>
</evidence>
<dbReference type="InterPro" id="IPR054708">
    <property type="entry name" value="MTPAP-like_central"/>
</dbReference>
<dbReference type="SUPFAM" id="SSF81301">
    <property type="entry name" value="Nucleotidyltransferase"/>
    <property type="match status" value="1"/>
</dbReference>
<dbReference type="Pfam" id="PF22600">
    <property type="entry name" value="MTPAP-like_central"/>
    <property type="match status" value="1"/>
</dbReference>
<feature type="region of interest" description="Disordered" evidence="10">
    <location>
        <begin position="498"/>
        <end position="528"/>
    </location>
</feature>
<protein>
    <recommendedName>
        <fullName evidence="4">polynucleotide adenylyltransferase</fullName>
        <ecNumber evidence="4">2.7.7.19</ecNumber>
    </recommendedName>
</protein>
<keyword evidence="5" id="KW-0963">Cytoplasm</keyword>
<feature type="compositionally biased region" description="Basic and acidic residues" evidence="10">
    <location>
        <begin position="364"/>
        <end position="384"/>
    </location>
</feature>
<evidence type="ECO:0000256" key="8">
    <source>
        <dbReference type="ARBA" id="ARBA00022842"/>
    </source>
</evidence>